<keyword evidence="3 6" id="KW-0133">Cell shape</keyword>
<dbReference type="GO" id="GO:0018104">
    <property type="term" value="P:peptidoglycan-protein cross-linking"/>
    <property type="evidence" value="ECO:0007669"/>
    <property type="project" value="TreeGrafter"/>
</dbReference>
<evidence type="ECO:0000256" key="2">
    <source>
        <dbReference type="ARBA" id="ARBA00022679"/>
    </source>
</evidence>
<evidence type="ECO:0000256" key="6">
    <source>
        <dbReference type="PROSITE-ProRule" id="PRU01373"/>
    </source>
</evidence>
<comment type="pathway">
    <text evidence="1 6">Cell wall biogenesis; peptidoglycan biosynthesis.</text>
</comment>
<dbReference type="PANTHER" id="PTHR30582">
    <property type="entry name" value="L,D-TRANSPEPTIDASE"/>
    <property type="match status" value="1"/>
</dbReference>
<comment type="caution">
    <text evidence="9">The sequence shown here is derived from an EMBL/GenBank/DDBJ whole genome shotgun (WGS) entry which is preliminary data.</text>
</comment>
<evidence type="ECO:0000313" key="9">
    <source>
        <dbReference type="EMBL" id="MCP0887765.1"/>
    </source>
</evidence>
<evidence type="ECO:0000256" key="3">
    <source>
        <dbReference type="ARBA" id="ARBA00022960"/>
    </source>
</evidence>
<dbReference type="Pfam" id="PF03734">
    <property type="entry name" value="YkuD"/>
    <property type="match status" value="1"/>
</dbReference>
<dbReference type="GO" id="GO:0005576">
    <property type="term" value="C:extracellular region"/>
    <property type="evidence" value="ECO:0007669"/>
    <property type="project" value="TreeGrafter"/>
</dbReference>
<dbReference type="GO" id="GO:0071972">
    <property type="term" value="F:peptidoglycan L,D-transpeptidase activity"/>
    <property type="evidence" value="ECO:0007669"/>
    <property type="project" value="TreeGrafter"/>
</dbReference>
<evidence type="ECO:0000259" key="8">
    <source>
        <dbReference type="PROSITE" id="PS52029"/>
    </source>
</evidence>
<dbReference type="InterPro" id="IPR038063">
    <property type="entry name" value="Transpep_catalytic_dom"/>
</dbReference>
<dbReference type="PROSITE" id="PS52029">
    <property type="entry name" value="LD_TPASE"/>
    <property type="match status" value="1"/>
</dbReference>
<accession>A0A9X2FLW4</accession>
<protein>
    <submittedName>
        <fullName evidence="9">L,D-transpeptidase</fullName>
    </submittedName>
</protein>
<feature type="region of interest" description="Disordered" evidence="7">
    <location>
        <begin position="26"/>
        <end position="60"/>
    </location>
</feature>
<keyword evidence="2" id="KW-0808">Transferase</keyword>
<evidence type="ECO:0000256" key="4">
    <source>
        <dbReference type="ARBA" id="ARBA00022984"/>
    </source>
</evidence>
<dbReference type="GO" id="GO:0008360">
    <property type="term" value="P:regulation of cell shape"/>
    <property type="evidence" value="ECO:0007669"/>
    <property type="project" value="UniProtKB-UniRule"/>
</dbReference>
<organism evidence="9 10">
    <name type="scientific">Ligilactobacillus ubinensis</name>
    <dbReference type="NCBI Taxonomy" id="2876789"/>
    <lineage>
        <taxon>Bacteria</taxon>
        <taxon>Bacillati</taxon>
        <taxon>Bacillota</taxon>
        <taxon>Bacilli</taxon>
        <taxon>Lactobacillales</taxon>
        <taxon>Lactobacillaceae</taxon>
        <taxon>Ligilactobacillus</taxon>
    </lineage>
</organism>
<dbReference type="InterPro" id="IPR050979">
    <property type="entry name" value="LD-transpeptidase"/>
</dbReference>
<dbReference type="AlphaFoldDB" id="A0A9X2FLW4"/>
<dbReference type="PANTHER" id="PTHR30582:SF2">
    <property type="entry name" value="L,D-TRANSPEPTIDASE YCIB-RELATED"/>
    <property type="match status" value="1"/>
</dbReference>
<dbReference type="EMBL" id="JAIULA010000025">
    <property type="protein sequence ID" value="MCP0887765.1"/>
    <property type="molecule type" value="Genomic_DNA"/>
</dbReference>
<dbReference type="RefSeq" id="WP_253361928.1">
    <property type="nucleotide sequence ID" value="NZ_JAIULA010000025.1"/>
</dbReference>
<proteinExistence type="predicted"/>
<keyword evidence="5 6" id="KW-0961">Cell wall biogenesis/degradation</keyword>
<feature type="domain" description="L,D-TPase catalytic" evidence="8">
    <location>
        <begin position="86"/>
        <end position="218"/>
    </location>
</feature>
<dbReference type="GO" id="GO:0016740">
    <property type="term" value="F:transferase activity"/>
    <property type="evidence" value="ECO:0007669"/>
    <property type="project" value="UniProtKB-KW"/>
</dbReference>
<gene>
    <name evidence="9" type="ORF">LB941_10535</name>
</gene>
<name>A0A9X2FLW4_9LACO</name>
<dbReference type="InterPro" id="IPR005490">
    <property type="entry name" value="LD_TPept_cat_dom"/>
</dbReference>
<feature type="compositionally biased region" description="Low complexity" evidence="7">
    <location>
        <begin position="26"/>
        <end position="48"/>
    </location>
</feature>
<dbReference type="Gene3D" id="2.40.440.10">
    <property type="entry name" value="L,D-transpeptidase catalytic domain-like"/>
    <property type="match status" value="1"/>
</dbReference>
<dbReference type="GO" id="GO:0071555">
    <property type="term" value="P:cell wall organization"/>
    <property type="evidence" value="ECO:0007669"/>
    <property type="project" value="UniProtKB-UniRule"/>
</dbReference>
<sequence length="219" mass="24327">MRKLLTFITIVVLVAVGFFSYKAFSSSSTSNSSAAPTATKKTNSASSSSKKKSSSEKKQSVMRTPINWKLSSETVAYPDLSTLSNFWIKVSISKNRVYLMNNNDVVYTMYCSAGVYEKQSDGTKKSTTPTGTYYIQSERGTTFYNSNLKEGANYWVSWLNHGEYLFHTVPIDANGNYKTAEAKKLGKTTASHGCIRLSVSDAKWIYDNVKEGTKVVIQN</sequence>
<evidence type="ECO:0000256" key="5">
    <source>
        <dbReference type="ARBA" id="ARBA00023316"/>
    </source>
</evidence>
<evidence type="ECO:0000256" key="7">
    <source>
        <dbReference type="SAM" id="MobiDB-lite"/>
    </source>
</evidence>
<evidence type="ECO:0000256" key="1">
    <source>
        <dbReference type="ARBA" id="ARBA00004752"/>
    </source>
</evidence>
<keyword evidence="10" id="KW-1185">Reference proteome</keyword>
<dbReference type="Proteomes" id="UP001139006">
    <property type="component" value="Unassembled WGS sequence"/>
</dbReference>
<feature type="active site" description="Nucleophile" evidence="6">
    <location>
        <position position="194"/>
    </location>
</feature>
<feature type="active site" description="Proton donor/acceptor" evidence="6">
    <location>
        <position position="167"/>
    </location>
</feature>
<dbReference type="CDD" id="cd16913">
    <property type="entry name" value="YkuD_like"/>
    <property type="match status" value="1"/>
</dbReference>
<evidence type="ECO:0000313" key="10">
    <source>
        <dbReference type="Proteomes" id="UP001139006"/>
    </source>
</evidence>
<reference evidence="9 10" key="1">
    <citation type="journal article" date="2023" name="Int. J. Syst. Evol. Microbiol.">
        <title>Ligilactobacillus ubinensis sp. nov., a novel species isolated from the wild ferment of a durian fruit (Durio zibethinus).</title>
        <authorList>
            <person name="Heng Y.C."/>
            <person name="Menon N."/>
            <person name="Chen B."/>
            <person name="Loo B.Z.L."/>
            <person name="Wong G.W.J."/>
            <person name="Lim A.C.H."/>
            <person name="Silvaraju S."/>
            <person name="Kittelmann S."/>
        </authorList>
    </citation>
    <scope>NUCLEOTIDE SEQUENCE [LARGE SCALE GENOMIC DNA]</scope>
    <source>
        <strain evidence="9 10">WILCCON 0076</strain>
    </source>
</reference>
<dbReference type="SUPFAM" id="SSF141523">
    <property type="entry name" value="L,D-transpeptidase catalytic domain-like"/>
    <property type="match status" value="1"/>
</dbReference>
<keyword evidence="4 6" id="KW-0573">Peptidoglycan synthesis</keyword>